<reference evidence="2 3" key="1">
    <citation type="submission" date="2016-10" db="EMBL/GenBank/DDBJ databases">
        <title>Comparative genomics uncovers the prolific and rare metabolic potential of the cyanobacterial genus Moorea.</title>
        <authorList>
            <person name="Leao T."/>
            <person name="Castelao G."/>
            <person name="Korobeynikov A."/>
            <person name="Monroe E.A."/>
            <person name="Podell S."/>
            <person name="Glukhov E."/>
            <person name="Allen E."/>
            <person name="Gerwick W.H."/>
            <person name="Gerwick L."/>
        </authorList>
    </citation>
    <scope>NUCLEOTIDE SEQUENCE [LARGE SCALE GENOMIC DNA]</scope>
    <source>
        <strain evidence="2 3">PNG5-198</strain>
    </source>
</reference>
<dbReference type="InterPro" id="IPR012337">
    <property type="entry name" value="RNaseH-like_sf"/>
</dbReference>
<dbReference type="RefSeq" id="WP_075906823.1">
    <property type="nucleotide sequence ID" value="NZ_MKZS01000009.1"/>
</dbReference>
<evidence type="ECO:0000313" key="3">
    <source>
        <dbReference type="Proteomes" id="UP000186657"/>
    </source>
</evidence>
<sequence>MNGNGDRNFCTAEFLTRLAEKLAYFVIRQHGSKVWKPLSELSTIGKTQTGELFEQRVQIQYGDRILSCRRVLLKLFKPTRNGDCEIAILSNLPEADARACTIVKLYQKRWRIETLFQTITTNFNGEINTLAYPKAALFSYCMAIIAYNILATLKAALGSVHGVGKIAAGLSDFYEVDEIQGTYRGMMIAIPVQEWQPFQTCSLPQMAKWLQTKP</sequence>
<dbReference type="EMBL" id="MKZS01000009">
    <property type="protein sequence ID" value="OLT55773.1"/>
    <property type="molecule type" value="Genomic_DNA"/>
</dbReference>
<proteinExistence type="predicted"/>
<accession>A0A1U7MVC5</accession>
<organism evidence="2 3">
    <name type="scientific">Moorena bouillonii PNG</name>
    <dbReference type="NCBI Taxonomy" id="568701"/>
    <lineage>
        <taxon>Bacteria</taxon>
        <taxon>Bacillati</taxon>
        <taxon>Cyanobacteriota</taxon>
        <taxon>Cyanophyceae</taxon>
        <taxon>Coleofasciculales</taxon>
        <taxon>Coleofasciculaceae</taxon>
        <taxon>Moorena</taxon>
    </lineage>
</organism>
<gene>
    <name evidence="2" type="ORF">BJP37_32450</name>
</gene>
<protein>
    <recommendedName>
        <fullName evidence="1">Transposase IS4-like domain-containing protein</fullName>
    </recommendedName>
</protein>
<dbReference type="GO" id="GO:0003677">
    <property type="term" value="F:DNA binding"/>
    <property type="evidence" value="ECO:0007669"/>
    <property type="project" value="InterPro"/>
</dbReference>
<evidence type="ECO:0000313" key="2">
    <source>
        <dbReference type="EMBL" id="OLT55773.1"/>
    </source>
</evidence>
<evidence type="ECO:0000259" key="1">
    <source>
        <dbReference type="Pfam" id="PF01609"/>
    </source>
</evidence>
<dbReference type="SUPFAM" id="SSF53098">
    <property type="entry name" value="Ribonuclease H-like"/>
    <property type="match status" value="1"/>
</dbReference>
<keyword evidence="3" id="KW-1185">Reference proteome</keyword>
<dbReference type="AlphaFoldDB" id="A0A1U7MVC5"/>
<dbReference type="GO" id="GO:0004803">
    <property type="term" value="F:transposase activity"/>
    <property type="evidence" value="ECO:0007669"/>
    <property type="project" value="InterPro"/>
</dbReference>
<comment type="caution">
    <text evidence="2">The sequence shown here is derived from an EMBL/GenBank/DDBJ whole genome shotgun (WGS) entry which is preliminary data.</text>
</comment>
<dbReference type="InterPro" id="IPR002559">
    <property type="entry name" value="Transposase_11"/>
</dbReference>
<dbReference type="Pfam" id="PF01609">
    <property type="entry name" value="DDE_Tnp_1"/>
    <property type="match status" value="1"/>
</dbReference>
<dbReference type="GO" id="GO:0006313">
    <property type="term" value="P:DNA transposition"/>
    <property type="evidence" value="ECO:0007669"/>
    <property type="project" value="InterPro"/>
</dbReference>
<dbReference type="Proteomes" id="UP000186657">
    <property type="component" value="Unassembled WGS sequence"/>
</dbReference>
<feature type="domain" description="Transposase IS4-like" evidence="1">
    <location>
        <begin position="5"/>
        <end position="149"/>
    </location>
</feature>
<name>A0A1U7MVC5_9CYAN</name>